<keyword evidence="1" id="KW-0472">Membrane</keyword>
<dbReference type="Proteomes" id="UP000239590">
    <property type="component" value="Unassembled WGS sequence"/>
</dbReference>
<feature type="transmembrane region" description="Helical" evidence="1">
    <location>
        <begin position="157"/>
        <end position="175"/>
    </location>
</feature>
<protein>
    <submittedName>
        <fullName evidence="2">Uncharacterized protein</fullName>
    </submittedName>
</protein>
<dbReference type="PROSITE" id="PS51257">
    <property type="entry name" value="PROKAR_LIPOPROTEIN"/>
    <property type="match status" value="1"/>
</dbReference>
<sequence>MKKFHLLASAVGLMAISLTSCQRTQYTTFQKSTAPAVEHVAQAPQTAQLPAPVAQAPVVAQPSLMDAVAEEKAPVAEAPAAVASTKKAVVVNKRAAKLMSKVTFAKNEQGHVNVVAQQGKKLTATEKLVVKKVNKQIAKAEKAQAKGKKPFSEWNKYLRIGVILLAGALILSILFPVVGVAYGIWVIAYLAWLAGVILTVYGLGLELAWW</sequence>
<reference evidence="3" key="1">
    <citation type="submission" date="2018-02" db="EMBL/GenBank/DDBJ databases">
        <title>Genome sequencing of Solimonas sp. HR-BB.</title>
        <authorList>
            <person name="Lee Y."/>
            <person name="Jeon C.O."/>
        </authorList>
    </citation>
    <scope>NUCLEOTIDE SEQUENCE [LARGE SCALE GENOMIC DNA]</scope>
    <source>
        <strain evidence="3">HR-U</strain>
    </source>
</reference>
<dbReference type="EMBL" id="PTRA01000001">
    <property type="protein sequence ID" value="PQA58808.1"/>
    <property type="molecule type" value="Genomic_DNA"/>
</dbReference>
<accession>A0A2S7IMF8</accession>
<proteinExistence type="predicted"/>
<keyword evidence="1" id="KW-1133">Transmembrane helix</keyword>
<keyword evidence="3" id="KW-1185">Reference proteome</keyword>
<name>A0A2S7IMF8_9BACT</name>
<dbReference type="OrthoDB" id="9846940at2"/>
<keyword evidence="1" id="KW-0812">Transmembrane</keyword>
<comment type="caution">
    <text evidence="2">The sequence shown here is derived from an EMBL/GenBank/DDBJ whole genome shotgun (WGS) entry which is preliminary data.</text>
</comment>
<dbReference type="AlphaFoldDB" id="A0A2S7IMF8"/>
<organism evidence="2 3">
    <name type="scientific">Siphonobacter curvatus</name>
    <dbReference type="NCBI Taxonomy" id="2094562"/>
    <lineage>
        <taxon>Bacteria</taxon>
        <taxon>Pseudomonadati</taxon>
        <taxon>Bacteroidota</taxon>
        <taxon>Cytophagia</taxon>
        <taxon>Cytophagales</taxon>
        <taxon>Cytophagaceae</taxon>
        <taxon>Siphonobacter</taxon>
    </lineage>
</organism>
<feature type="transmembrane region" description="Helical" evidence="1">
    <location>
        <begin position="182"/>
        <end position="204"/>
    </location>
</feature>
<evidence type="ECO:0000313" key="2">
    <source>
        <dbReference type="EMBL" id="PQA58808.1"/>
    </source>
</evidence>
<gene>
    <name evidence="2" type="ORF">C5O19_03870</name>
</gene>
<evidence type="ECO:0000256" key="1">
    <source>
        <dbReference type="SAM" id="Phobius"/>
    </source>
</evidence>
<evidence type="ECO:0000313" key="3">
    <source>
        <dbReference type="Proteomes" id="UP000239590"/>
    </source>
</evidence>
<dbReference type="RefSeq" id="WP_104709983.1">
    <property type="nucleotide sequence ID" value="NZ_PTRA01000001.1"/>
</dbReference>